<dbReference type="AlphaFoldDB" id="A0A2A4XDL7"/>
<proteinExistence type="predicted"/>
<accession>A0A2A4XDL7</accession>
<organism evidence="1 2">
    <name type="scientific">SAR86 cluster bacterium</name>
    <dbReference type="NCBI Taxonomy" id="2030880"/>
    <lineage>
        <taxon>Bacteria</taxon>
        <taxon>Pseudomonadati</taxon>
        <taxon>Pseudomonadota</taxon>
        <taxon>Gammaproteobacteria</taxon>
        <taxon>SAR86 cluster</taxon>
    </lineage>
</organism>
<comment type="caution">
    <text evidence="1">The sequence shown here is derived from an EMBL/GenBank/DDBJ whole genome shotgun (WGS) entry which is preliminary data.</text>
</comment>
<dbReference type="Gene3D" id="3.60.15.10">
    <property type="entry name" value="Ribonuclease Z/Hydroxyacylglutathione hydrolase-like"/>
    <property type="match status" value="1"/>
</dbReference>
<dbReference type="EMBL" id="NVUL01000009">
    <property type="protein sequence ID" value="PCI80576.1"/>
    <property type="molecule type" value="Genomic_DNA"/>
</dbReference>
<sequence>MTSNTPIYPHGNVEEIADDLFMLRGSIKMNPLVRITRNMGIIRNGDELSLINPVRVSAKVEAQLAKLGKIKHVVRLGCFHGVDDPYYVEKFGAQMWAQPGGTTYTEPKIDKELDSVAPLPFDNAEIFEFAGTKEPECALLIKRGTGILFTCDAIQNYGDYSYNNIPAKILMPFIGFPRTTLVGPIWLKLQTQEGETLEPEFRRLLGLRFDRLLAAHGTLLKTGAHAAVERAVNKAFESKK</sequence>
<gene>
    <name evidence="1" type="ORF">COB20_02800</name>
</gene>
<dbReference type="InterPro" id="IPR036866">
    <property type="entry name" value="RibonucZ/Hydroxyglut_hydro"/>
</dbReference>
<reference evidence="2" key="1">
    <citation type="submission" date="2017-08" db="EMBL/GenBank/DDBJ databases">
        <title>A dynamic microbial community with high functional redundancy inhabits the cold, oxic subseafloor aquifer.</title>
        <authorList>
            <person name="Tully B.J."/>
            <person name="Wheat C.G."/>
            <person name="Glazer B.T."/>
            <person name="Huber J.A."/>
        </authorList>
    </citation>
    <scope>NUCLEOTIDE SEQUENCE [LARGE SCALE GENOMIC DNA]</scope>
</reference>
<evidence type="ECO:0000313" key="1">
    <source>
        <dbReference type="EMBL" id="PCI80576.1"/>
    </source>
</evidence>
<evidence type="ECO:0000313" key="2">
    <source>
        <dbReference type="Proteomes" id="UP000218767"/>
    </source>
</evidence>
<protein>
    <submittedName>
        <fullName evidence="1">Uncharacterized protein</fullName>
    </submittedName>
</protein>
<name>A0A2A4XDL7_9GAMM</name>
<dbReference type="SUPFAM" id="SSF56281">
    <property type="entry name" value="Metallo-hydrolase/oxidoreductase"/>
    <property type="match status" value="1"/>
</dbReference>
<dbReference type="Proteomes" id="UP000218767">
    <property type="component" value="Unassembled WGS sequence"/>
</dbReference>